<sequence>MDVWALNLKSAGRLFVLGATRKHDKGGLTALRWAAAGWRVVGGDDALPEGIEVSVRLRLSNSSASGIRSVVVRASGKNKNDHGNHSSSGKSLCFSPVSTT</sequence>
<evidence type="ECO:0000313" key="3">
    <source>
        <dbReference type="Proteomes" id="UP000287651"/>
    </source>
</evidence>
<feature type="compositionally biased region" description="Polar residues" evidence="1">
    <location>
        <begin position="85"/>
        <end position="100"/>
    </location>
</feature>
<organism evidence="2 3">
    <name type="scientific">Ensete ventricosum</name>
    <name type="common">Abyssinian banana</name>
    <name type="synonym">Musa ensete</name>
    <dbReference type="NCBI Taxonomy" id="4639"/>
    <lineage>
        <taxon>Eukaryota</taxon>
        <taxon>Viridiplantae</taxon>
        <taxon>Streptophyta</taxon>
        <taxon>Embryophyta</taxon>
        <taxon>Tracheophyta</taxon>
        <taxon>Spermatophyta</taxon>
        <taxon>Magnoliopsida</taxon>
        <taxon>Liliopsida</taxon>
        <taxon>Zingiberales</taxon>
        <taxon>Musaceae</taxon>
        <taxon>Ensete</taxon>
    </lineage>
</organism>
<dbReference type="EMBL" id="AMZH03020822">
    <property type="protein sequence ID" value="RRT38826.1"/>
    <property type="molecule type" value="Genomic_DNA"/>
</dbReference>
<comment type="caution">
    <text evidence="2">The sequence shown here is derived from an EMBL/GenBank/DDBJ whole genome shotgun (WGS) entry which is preliminary data.</text>
</comment>
<evidence type="ECO:0000313" key="2">
    <source>
        <dbReference type="EMBL" id="RRT38826.1"/>
    </source>
</evidence>
<gene>
    <name evidence="2" type="ORF">B296_00053225</name>
</gene>
<proteinExistence type="predicted"/>
<reference evidence="2 3" key="1">
    <citation type="journal article" date="2014" name="Agronomy (Basel)">
        <title>A Draft Genome Sequence for Ensete ventricosum, the Drought-Tolerant Tree Against Hunger.</title>
        <authorList>
            <person name="Harrison J."/>
            <person name="Moore K.A."/>
            <person name="Paszkiewicz K."/>
            <person name="Jones T."/>
            <person name="Grant M."/>
            <person name="Ambacheew D."/>
            <person name="Muzemil S."/>
            <person name="Studholme D.J."/>
        </authorList>
    </citation>
    <scope>NUCLEOTIDE SEQUENCE [LARGE SCALE GENOMIC DNA]</scope>
</reference>
<feature type="region of interest" description="Disordered" evidence="1">
    <location>
        <begin position="73"/>
        <end position="100"/>
    </location>
</feature>
<name>A0A426XH75_ENSVE</name>
<dbReference type="Proteomes" id="UP000287651">
    <property type="component" value="Unassembled WGS sequence"/>
</dbReference>
<dbReference type="AlphaFoldDB" id="A0A426XH75"/>
<evidence type="ECO:0000256" key="1">
    <source>
        <dbReference type="SAM" id="MobiDB-lite"/>
    </source>
</evidence>
<accession>A0A426XH75</accession>
<protein>
    <submittedName>
        <fullName evidence="2">Uncharacterized protein</fullName>
    </submittedName>
</protein>